<dbReference type="InterPro" id="IPR002048">
    <property type="entry name" value="EF_hand_dom"/>
</dbReference>
<keyword evidence="5" id="KW-1185">Reference proteome</keyword>
<dbReference type="EMBL" id="JAQIIO010000002">
    <property type="protein sequence ID" value="MDA5093430.1"/>
    <property type="molecule type" value="Genomic_DNA"/>
</dbReference>
<sequence>MMTRLINTATAAILLTALSAPVYAENQPGAHFIEMWDLNEDGQVTLDEARERRGDIFYMFDADEDGVLTAEEYVNFDEARTIDMQEHGIGQGAGQGKCMGKGQGMRAGTAPGEHSAARSMERQNADLDGDGQVTRDEFLKGVDNWFPGQDRNGDGVITSSDFGRG</sequence>
<dbReference type="PROSITE" id="PS00018">
    <property type="entry name" value="EF_HAND_1"/>
    <property type="match status" value="3"/>
</dbReference>
<dbReference type="Gene3D" id="1.10.238.10">
    <property type="entry name" value="EF-hand"/>
    <property type="match status" value="2"/>
</dbReference>
<keyword evidence="2" id="KW-0732">Signal</keyword>
<dbReference type="InterPro" id="IPR018247">
    <property type="entry name" value="EF_Hand_1_Ca_BS"/>
</dbReference>
<evidence type="ECO:0000256" key="2">
    <source>
        <dbReference type="SAM" id="SignalP"/>
    </source>
</evidence>
<feature type="signal peptide" evidence="2">
    <location>
        <begin position="1"/>
        <end position="24"/>
    </location>
</feature>
<feature type="chain" id="PRO_5045957716" evidence="2">
    <location>
        <begin position="25"/>
        <end position="165"/>
    </location>
</feature>
<comment type="caution">
    <text evidence="4">The sequence shown here is derived from an EMBL/GenBank/DDBJ whole genome shotgun (WGS) entry which is preliminary data.</text>
</comment>
<dbReference type="PROSITE" id="PS50222">
    <property type="entry name" value="EF_HAND_2"/>
    <property type="match status" value="1"/>
</dbReference>
<dbReference type="InterPro" id="IPR011992">
    <property type="entry name" value="EF-hand-dom_pair"/>
</dbReference>
<evidence type="ECO:0000313" key="5">
    <source>
        <dbReference type="Proteomes" id="UP001528040"/>
    </source>
</evidence>
<accession>A0ABT4W0A4</accession>
<feature type="compositionally biased region" description="Gly residues" evidence="1">
    <location>
        <begin position="91"/>
        <end position="105"/>
    </location>
</feature>
<dbReference type="Pfam" id="PF13202">
    <property type="entry name" value="EF-hand_5"/>
    <property type="match status" value="3"/>
</dbReference>
<dbReference type="Proteomes" id="UP001528040">
    <property type="component" value="Unassembled WGS sequence"/>
</dbReference>
<feature type="region of interest" description="Disordered" evidence="1">
    <location>
        <begin position="91"/>
        <end position="165"/>
    </location>
</feature>
<evidence type="ECO:0000259" key="3">
    <source>
        <dbReference type="PROSITE" id="PS50222"/>
    </source>
</evidence>
<reference evidence="4 5" key="1">
    <citation type="submission" date="2023-01" db="EMBL/GenBank/DDBJ databases">
        <authorList>
            <person name="Yoon J.-W."/>
        </authorList>
    </citation>
    <scope>NUCLEOTIDE SEQUENCE [LARGE SCALE GENOMIC DNA]</scope>
    <source>
        <strain evidence="4 5">KMU-50</strain>
    </source>
</reference>
<name>A0ABT4W0A4_9RHOB</name>
<proteinExistence type="predicted"/>
<feature type="domain" description="EF-hand" evidence="3">
    <location>
        <begin position="48"/>
        <end position="83"/>
    </location>
</feature>
<gene>
    <name evidence="4" type="ORF">O2N63_04945</name>
</gene>
<dbReference type="SUPFAM" id="SSF47473">
    <property type="entry name" value="EF-hand"/>
    <property type="match status" value="1"/>
</dbReference>
<dbReference type="RefSeq" id="WP_271053124.1">
    <property type="nucleotide sequence ID" value="NZ_JAQIIO010000002.1"/>
</dbReference>
<feature type="compositionally biased region" description="Basic and acidic residues" evidence="1">
    <location>
        <begin position="115"/>
        <end position="125"/>
    </location>
</feature>
<evidence type="ECO:0000256" key="1">
    <source>
        <dbReference type="SAM" id="MobiDB-lite"/>
    </source>
</evidence>
<protein>
    <submittedName>
        <fullName evidence="4">EF-hand domain-containing protein</fullName>
    </submittedName>
</protein>
<evidence type="ECO:0000313" key="4">
    <source>
        <dbReference type="EMBL" id="MDA5093430.1"/>
    </source>
</evidence>
<organism evidence="4 5">
    <name type="scientific">Aliiroseovarius salicola</name>
    <dbReference type="NCBI Taxonomy" id="3009082"/>
    <lineage>
        <taxon>Bacteria</taxon>
        <taxon>Pseudomonadati</taxon>
        <taxon>Pseudomonadota</taxon>
        <taxon>Alphaproteobacteria</taxon>
        <taxon>Rhodobacterales</taxon>
        <taxon>Paracoccaceae</taxon>
        <taxon>Aliiroseovarius</taxon>
    </lineage>
</organism>